<proteinExistence type="predicted"/>
<sequence length="92" mass="9627">TQIERDETGDIELRGPADVPPTGGSTAAGTVSVLGVEIVTDGATDFEDANEAFMSGTDFFLAVDNGDLIEFTDNNEEGLPADGIADEVEFED</sequence>
<feature type="region of interest" description="Disordered" evidence="1">
    <location>
        <begin position="1"/>
        <end position="26"/>
    </location>
</feature>
<gene>
    <name evidence="2" type="ORF">S01H4_52140</name>
</gene>
<comment type="caution">
    <text evidence="2">The sequence shown here is derived from an EMBL/GenBank/DDBJ whole genome shotgun (WGS) entry which is preliminary data.</text>
</comment>
<feature type="non-terminal residue" evidence="2">
    <location>
        <position position="1"/>
    </location>
</feature>
<dbReference type="AlphaFoldDB" id="X1CRK1"/>
<evidence type="ECO:0000313" key="2">
    <source>
        <dbReference type="EMBL" id="GAH10422.1"/>
    </source>
</evidence>
<name>X1CRK1_9ZZZZ</name>
<protein>
    <submittedName>
        <fullName evidence="2">Uncharacterized protein</fullName>
    </submittedName>
</protein>
<accession>X1CRK1</accession>
<dbReference type="EMBL" id="BART01029756">
    <property type="protein sequence ID" value="GAH10422.1"/>
    <property type="molecule type" value="Genomic_DNA"/>
</dbReference>
<reference evidence="2" key="1">
    <citation type="journal article" date="2014" name="Front. Microbiol.">
        <title>High frequency of phylogenetically diverse reductive dehalogenase-homologous genes in deep subseafloor sedimentary metagenomes.</title>
        <authorList>
            <person name="Kawai M."/>
            <person name="Futagami T."/>
            <person name="Toyoda A."/>
            <person name="Takaki Y."/>
            <person name="Nishi S."/>
            <person name="Hori S."/>
            <person name="Arai W."/>
            <person name="Tsubouchi T."/>
            <person name="Morono Y."/>
            <person name="Uchiyama I."/>
            <person name="Ito T."/>
            <person name="Fujiyama A."/>
            <person name="Inagaki F."/>
            <person name="Takami H."/>
        </authorList>
    </citation>
    <scope>NUCLEOTIDE SEQUENCE</scope>
    <source>
        <strain evidence="2">Expedition CK06-06</strain>
    </source>
</reference>
<organism evidence="2">
    <name type="scientific">marine sediment metagenome</name>
    <dbReference type="NCBI Taxonomy" id="412755"/>
    <lineage>
        <taxon>unclassified sequences</taxon>
        <taxon>metagenomes</taxon>
        <taxon>ecological metagenomes</taxon>
    </lineage>
</organism>
<feature type="compositionally biased region" description="Basic and acidic residues" evidence="1">
    <location>
        <begin position="1"/>
        <end position="15"/>
    </location>
</feature>
<evidence type="ECO:0000256" key="1">
    <source>
        <dbReference type="SAM" id="MobiDB-lite"/>
    </source>
</evidence>